<comment type="caution">
    <text evidence="9">Lacks conserved residue(s) required for the propagation of feature annotation.</text>
</comment>
<feature type="disulfide bond" evidence="9">
    <location>
        <begin position="32"/>
        <end position="72"/>
    </location>
</feature>
<keyword evidence="8" id="KW-0449">Lipoprotein</keyword>
<evidence type="ECO:0000256" key="2">
    <source>
        <dbReference type="ARBA" id="ARBA00004613"/>
    </source>
</evidence>
<keyword evidence="9" id="KW-0349">Heme</keyword>
<feature type="binding site" description="axial binding residue" evidence="9">
    <location>
        <position position="50"/>
    </location>
    <ligand>
        <name>heme</name>
        <dbReference type="ChEBI" id="CHEBI:30413"/>
    </ligand>
    <ligandPart>
        <name>Fe</name>
        <dbReference type="ChEBI" id="CHEBI:18248"/>
    </ligandPart>
</feature>
<reference evidence="12 13" key="1">
    <citation type="submission" date="2017-10" db="EMBL/GenBank/DDBJ databases">
        <title>Comparative genomics in systemic dimorphic fungi from Ajellomycetaceae.</title>
        <authorList>
            <person name="Munoz J.F."/>
            <person name="Mcewen J.G."/>
            <person name="Clay O.K."/>
            <person name="Cuomo C.A."/>
        </authorList>
    </citation>
    <scope>NUCLEOTIDE SEQUENCE [LARGE SCALE GENOMIC DNA]</scope>
    <source>
        <strain evidence="12 13">UAMH5409</strain>
    </source>
</reference>
<keyword evidence="5" id="KW-0325">Glycoprotein</keyword>
<keyword evidence="7 9" id="KW-1015">Disulfide bond</keyword>
<protein>
    <recommendedName>
        <fullName evidence="11">CFEM domain-containing protein</fullName>
    </recommendedName>
</protein>
<evidence type="ECO:0000256" key="1">
    <source>
        <dbReference type="ARBA" id="ARBA00004589"/>
    </source>
</evidence>
<dbReference type="GO" id="GO:0005576">
    <property type="term" value="C:extracellular region"/>
    <property type="evidence" value="ECO:0007669"/>
    <property type="project" value="UniProtKB-SubCell"/>
</dbReference>
<sequence length="94" mass="10002">MKPTTLTLSSLFALLTTLNFAQGQADMVVPACARPCLEIGAKAVGCRVDDYKCGCPVETLKNMMVPCSYTNCGVAKTYNEVLPAVVVNCNTHGQ</sequence>
<organism evidence="12 13">
    <name type="scientific">Helicocarpus griseus UAMH5409</name>
    <dbReference type="NCBI Taxonomy" id="1447875"/>
    <lineage>
        <taxon>Eukaryota</taxon>
        <taxon>Fungi</taxon>
        <taxon>Dikarya</taxon>
        <taxon>Ascomycota</taxon>
        <taxon>Pezizomycotina</taxon>
        <taxon>Eurotiomycetes</taxon>
        <taxon>Eurotiomycetidae</taxon>
        <taxon>Onygenales</taxon>
        <taxon>Ajellomycetaceae</taxon>
        <taxon>Helicocarpus</taxon>
    </lineage>
</organism>
<evidence type="ECO:0000256" key="7">
    <source>
        <dbReference type="ARBA" id="ARBA00023157"/>
    </source>
</evidence>
<evidence type="ECO:0000259" key="11">
    <source>
        <dbReference type="PROSITE" id="PS52012"/>
    </source>
</evidence>
<evidence type="ECO:0000256" key="3">
    <source>
        <dbReference type="ARBA" id="ARBA00010031"/>
    </source>
</evidence>
<evidence type="ECO:0000256" key="6">
    <source>
        <dbReference type="ARBA" id="ARBA00022729"/>
    </source>
</evidence>
<evidence type="ECO:0000256" key="10">
    <source>
        <dbReference type="SAM" id="SignalP"/>
    </source>
</evidence>
<dbReference type="EMBL" id="PDNB01000178">
    <property type="protein sequence ID" value="PGH00986.1"/>
    <property type="molecule type" value="Genomic_DNA"/>
</dbReference>
<name>A0A2B7WW02_9EURO</name>
<dbReference type="AlphaFoldDB" id="A0A2B7WW02"/>
<dbReference type="Pfam" id="PF05730">
    <property type="entry name" value="CFEM"/>
    <property type="match status" value="1"/>
</dbReference>
<feature type="disulfide bond" evidence="9">
    <location>
        <begin position="46"/>
        <end position="53"/>
    </location>
</feature>
<evidence type="ECO:0000313" key="13">
    <source>
        <dbReference type="Proteomes" id="UP000223968"/>
    </source>
</evidence>
<accession>A0A2B7WW02</accession>
<comment type="caution">
    <text evidence="12">The sequence shown here is derived from an EMBL/GenBank/DDBJ whole genome shotgun (WGS) entry which is preliminary data.</text>
</comment>
<feature type="signal peptide" evidence="10">
    <location>
        <begin position="1"/>
        <end position="23"/>
    </location>
</feature>
<comment type="subcellular location">
    <subcellularLocation>
        <location evidence="1">Membrane</location>
        <topology evidence="1">Lipid-anchor</topology>
        <topology evidence="1">GPI-anchor</topology>
    </subcellularLocation>
    <subcellularLocation>
        <location evidence="2">Secreted</location>
    </subcellularLocation>
</comment>
<dbReference type="Proteomes" id="UP000223968">
    <property type="component" value="Unassembled WGS sequence"/>
</dbReference>
<dbReference type="PROSITE" id="PS52012">
    <property type="entry name" value="CFEM"/>
    <property type="match status" value="1"/>
</dbReference>
<proteinExistence type="inferred from homology"/>
<keyword evidence="6 10" id="KW-0732">Signal</keyword>
<feature type="domain" description="CFEM" evidence="11">
    <location>
        <begin position="4"/>
        <end position="94"/>
    </location>
</feature>
<keyword evidence="13" id="KW-1185">Reference proteome</keyword>
<feature type="disulfide bond" evidence="9">
    <location>
        <begin position="36"/>
        <end position="67"/>
    </location>
</feature>
<dbReference type="STRING" id="1447875.A0A2B7WW02"/>
<dbReference type="GO" id="GO:0046872">
    <property type="term" value="F:metal ion binding"/>
    <property type="evidence" value="ECO:0007669"/>
    <property type="project" value="UniProtKB-UniRule"/>
</dbReference>
<evidence type="ECO:0000256" key="9">
    <source>
        <dbReference type="PROSITE-ProRule" id="PRU01356"/>
    </source>
</evidence>
<keyword evidence="9" id="KW-0479">Metal-binding</keyword>
<keyword evidence="5" id="KW-0336">GPI-anchor</keyword>
<evidence type="ECO:0000256" key="5">
    <source>
        <dbReference type="ARBA" id="ARBA00022622"/>
    </source>
</evidence>
<keyword evidence="5" id="KW-0472">Membrane</keyword>
<keyword evidence="9" id="KW-0408">Iron</keyword>
<dbReference type="GO" id="GO:0098552">
    <property type="term" value="C:side of membrane"/>
    <property type="evidence" value="ECO:0007669"/>
    <property type="project" value="UniProtKB-KW"/>
</dbReference>
<evidence type="ECO:0000313" key="12">
    <source>
        <dbReference type="EMBL" id="PGH00986.1"/>
    </source>
</evidence>
<gene>
    <name evidence="12" type="ORF">AJ79_08050</name>
</gene>
<evidence type="ECO:0000256" key="4">
    <source>
        <dbReference type="ARBA" id="ARBA00022525"/>
    </source>
</evidence>
<dbReference type="InterPro" id="IPR008427">
    <property type="entry name" value="Extracellular_membr_CFEM_dom"/>
</dbReference>
<feature type="chain" id="PRO_5012993396" description="CFEM domain-containing protein" evidence="10">
    <location>
        <begin position="24"/>
        <end position="94"/>
    </location>
</feature>
<comment type="similarity">
    <text evidence="3">Belongs to the RBT5 family.</text>
</comment>
<evidence type="ECO:0000256" key="8">
    <source>
        <dbReference type="ARBA" id="ARBA00023288"/>
    </source>
</evidence>
<keyword evidence="4" id="KW-0964">Secreted</keyword>